<feature type="disulfide bond" evidence="17">
    <location>
        <begin position="426"/>
        <end position="434"/>
    </location>
</feature>
<feature type="disulfide bond" evidence="17">
    <location>
        <begin position="69"/>
        <end position="396"/>
    </location>
</feature>
<dbReference type="GO" id="GO:0005576">
    <property type="term" value="C:extracellular region"/>
    <property type="evidence" value="ECO:0007669"/>
    <property type="project" value="UniProtKB-SubCell"/>
</dbReference>
<comment type="catalytic activity">
    <reaction evidence="9">
        <text>1D-myo-inositol 1,2,5,6-tetrakisphosphate + H2O = 1D-myo-inositol 1,2,6-trisphosphate + phosphate</text>
        <dbReference type="Rhea" id="RHEA:77119"/>
        <dbReference type="ChEBI" id="CHEBI:15377"/>
        <dbReference type="ChEBI" id="CHEBI:43474"/>
        <dbReference type="ChEBI" id="CHEBI:195535"/>
        <dbReference type="ChEBI" id="CHEBI:195537"/>
    </reaction>
    <physiologicalReaction direction="left-to-right" evidence="9">
        <dbReference type="Rhea" id="RHEA:77120"/>
    </physiologicalReaction>
</comment>
<dbReference type="Pfam" id="PF00328">
    <property type="entry name" value="His_Phos_2"/>
    <property type="match status" value="1"/>
</dbReference>
<evidence type="ECO:0000256" key="10">
    <source>
        <dbReference type="ARBA" id="ARBA00043675"/>
    </source>
</evidence>
<keyword evidence="5 17" id="KW-1015">Disulfide bond</keyword>
<feature type="disulfide bond" evidence="17">
    <location>
        <begin position="251"/>
        <end position="267"/>
    </location>
</feature>
<evidence type="ECO:0000256" key="2">
    <source>
        <dbReference type="ARBA" id="ARBA00011245"/>
    </source>
</evidence>
<evidence type="ECO:0000256" key="13">
    <source>
        <dbReference type="ARBA" id="ARBA00043788"/>
    </source>
</evidence>
<evidence type="ECO:0000256" key="17">
    <source>
        <dbReference type="PIRSR" id="PIRSR000894-2"/>
    </source>
</evidence>
<keyword evidence="19" id="KW-1185">Reference proteome</keyword>
<evidence type="ECO:0000256" key="4">
    <source>
        <dbReference type="ARBA" id="ARBA00022801"/>
    </source>
</evidence>
<dbReference type="PANTHER" id="PTHR20963:SF24">
    <property type="entry name" value="3-PHYTASE B"/>
    <property type="match status" value="1"/>
</dbReference>
<evidence type="ECO:0000256" key="8">
    <source>
        <dbReference type="ARBA" id="ARBA00042300"/>
    </source>
</evidence>
<feature type="disulfide bond" evidence="17">
    <location>
        <begin position="205"/>
        <end position="457"/>
    </location>
</feature>
<evidence type="ECO:0000256" key="12">
    <source>
        <dbReference type="ARBA" id="ARBA00043748"/>
    </source>
</evidence>
<feature type="active site" description="Nucleophile" evidence="16">
    <location>
        <position position="80"/>
    </location>
</feature>
<dbReference type="Gene3D" id="3.40.50.1240">
    <property type="entry name" value="Phosphoglycerate mutase-like"/>
    <property type="match status" value="1"/>
</dbReference>
<comment type="subcellular location">
    <subcellularLocation>
        <location evidence="1">Secreted</location>
    </subcellularLocation>
</comment>
<evidence type="ECO:0000256" key="7">
    <source>
        <dbReference type="ARBA" id="ARBA00041857"/>
    </source>
</evidence>
<dbReference type="OrthoDB" id="6509975at2759"/>
<dbReference type="PROSITE" id="PS00778">
    <property type="entry name" value="HIS_ACID_PHOSPHAT_2"/>
    <property type="match status" value="1"/>
</dbReference>
<comment type="catalytic activity">
    <reaction evidence="10">
        <text>1D-myo-inositol 1,2-bisphosphate + H2O = 1D-myo-inositol 2-phosphate + phosphate</text>
        <dbReference type="Rhea" id="RHEA:77135"/>
        <dbReference type="ChEBI" id="CHEBI:15377"/>
        <dbReference type="ChEBI" id="CHEBI:43474"/>
        <dbReference type="ChEBI" id="CHEBI:84142"/>
        <dbReference type="ChEBI" id="CHEBI:195539"/>
    </reaction>
    <physiologicalReaction direction="left-to-right" evidence="10">
        <dbReference type="Rhea" id="RHEA:77136"/>
    </physiologicalReaction>
</comment>
<dbReference type="STRING" id="436010.A0A166K8E1"/>
<dbReference type="PROSITE" id="PS00616">
    <property type="entry name" value="HIS_ACID_PHOSPHAT_1"/>
    <property type="match status" value="1"/>
</dbReference>
<comment type="subunit">
    <text evidence="2">Monomer.</text>
</comment>
<dbReference type="InterPro" id="IPR029033">
    <property type="entry name" value="His_PPase_superfam"/>
</dbReference>
<dbReference type="EMBL" id="KV417546">
    <property type="protein sequence ID" value="KZP21639.1"/>
    <property type="molecule type" value="Genomic_DNA"/>
</dbReference>
<dbReference type="Proteomes" id="UP000076532">
    <property type="component" value="Unassembled WGS sequence"/>
</dbReference>
<evidence type="ECO:0000256" key="3">
    <source>
        <dbReference type="ARBA" id="ARBA00022525"/>
    </source>
</evidence>
<keyword evidence="3" id="KW-0964">Secreted</keyword>
<evidence type="ECO:0000256" key="11">
    <source>
        <dbReference type="ARBA" id="ARBA00043721"/>
    </source>
</evidence>
<dbReference type="PANTHER" id="PTHR20963">
    <property type="entry name" value="MULTIPLE INOSITOL POLYPHOSPHATE PHOSPHATASE-RELATED"/>
    <property type="match status" value="1"/>
</dbReference>
<gene>
    <name evidence="18" type="ORF">FIBSPDRAFT_1019938</name>
</gene>
<accession>A0A166K8E1</accession>
<evidence type="ECO:0000256" key="5">
    <source>
        <dbReference type="ARBA" id="ARBA00023157"/>
    </source>
</evidence>
<evidence type="ECO:0000256" key="9">
    <source>
        <dbReference type="ARBA" id="ARBA00043670"/>
    </source>
</evidence>
<keyword evidence="4" id="KW-0378">Hydrolase</keyword>
<dbReference type="CDD" id="cd07061">
    <property type="entry name" value="HP_HAP_like"/>
    <property type="match status" value="1"/>
</dbReference>
<comment type="catalytic activity">
    <reaction evidence="11">
        <text>1D-myo-inositol 1,2,6-trisphosphate + H2O = 1D-myo-inositol 1,2-bisphosphate + phosphate</text>
        <dbReference type="Rhea" id="RHEA:77131"/>
        <dbReference type="ChEBI" id="CHEBI:15377"/>
        <dbReference type="ChEBI" id="CHEBI:43474"/>
        <dbReference type="ChEBI" id="CHEBI:195537"/>
        <dbReference type="ChEBI" id="CHEBI:195539"/>
    </reaction>
    <physiologicalReaction direction="left-to-right" evidence="11">
        <dbReference type="Rhea" id="RHEA:77132"/>
    </physiologicalReaction>
</comment>
<keyword evidence="6" id="KW-0325">Glycoprotein</keyword>
<dbReference type="SUPFAM" id="SSF53254">
    <property type="entry name" value="Phosphoglycerate mutase-like"/>
    <property type="match status" value="1"/>
</dbReference>
<dbReference type="InterPro" id="IPR016274">
    <property type="entry name" value="Histidine_acid_Pase_euk"/>
</dbReference>
<dbReference type="PIRSF" id="PIRSF000894">
    <property type="entry name" value="Acid_phosphatase"/>
    <property type="match status" value="1"/>
</dbReference>
<evidence type="ECO:0000256" key="6">
    <source>
        <dbReference type="ARBA" id="ARBA00023180"/>
    </source>
</evidence>
<evidence type="ECO:0000256" key="16">
    <source>
        <dbReference type="PIRSR" id="PIRSR000894-1"/>
    </source>
</evidence>
<evidence type="ECO:0000256" key="14">
    <source>
        <dbReference type="ARBA" id="ARBA00044106"/>
    </source>
</evidence>
<evidence type="ECO:0000256" key="15">
    <source>
        <dbReference type="ARBA" id="ARBA00044262"/>
    </source>
</evidence>
<dbReference type="InterPro" id="IPR000560">
    <property type="entry name" value="His_Pase_clade-2"/>
</dbReference>
<organism evidence="18 19">
    <name type="scientific">Athelia psychrophila</name>
    <dbReference type="NCBI Taxonomy" id="1759441"/>
    <lineage>
        <taxon>Eukaryota</taxon>
        <taxon>Fungi</taxon>
        <taxon>Dikarya</taxon>
        <taxon>Basidiomycota</taxon>
        <taxon>Agaricomycotina</taxon>
        <taxon>Agaricomycetes</taxon>
        <taxon>Agaricomycetidae</taxon>
        <taxon>Atheliales</taxon>
        <taxon>Atheliaceae</taxon>
        <taxon>Athelia</taxon>
    </lineage>
</organism>
<dbReference type="GO" id="GO:0003993">
    <property type="term" value="F:acid phosphatase activity"/>
    <property type="evidence" value="ECO:0007669"/>
    <property type="project" value="TreeGrafter"/>
</dbReference>
<proteinExistence type="predicted"/>
<evidence type="ECO:0000313" key="18">
    <source>
        <dbReference type="EMBL" id="KZP21639.1"/>
    </source>
</evidence>
<comment type="catalytic activity">
    <reaction evidence="13">
        <text>1D-myo-inositol hexakisphosphate + H2O = 1D-myo-inositol 1,2,4,5,6-pentakisphosphate + phosphate</text>
        <dbReference type="Rhea" id="RHEA:16989"/>
        <dbReference type="ChEBI" id="CHEBI:15377"/>
        <dbReference type="ChEBI" id="CHEBI:43474"/>
        <dbReference type="ChEBI" id="CHEBI:57798"/>
        <dbReference type="ChEBI" id="CHEBI:58130"/>
        <dbReference type="EC" id="3.1.3.8"/>
    </reaction>
    <physiologicalReaction direction="left-to-right" evidence="13">
        <dbReference type="Rhea" id="RHEA:16990"/>
    </physiologicalReaction>
</comment>
<evidence type="ECO:0000256" key="1">
    <source>
        <dbReference type="ARBA" id="ARBA00004613"/>
    </source>
</evidence>
<evidence type="ECO:0000313" key="19">
    <source>
        <dbReference type="Proteomes" id="UP000076532"/>
    </source>
</evidence>
<dbReference type="InterPro" id="IPR033379">
    <property type="entry name" value="Acid_Pase_AS"/>
</dbReference>
<sequence length="459" mass="51585">MPFRRPRSKIAVTFISFVSAVLVVLFWPFRSHFAIVPPHPSPYPTSRTFWAQYSPYYSVAEYEPVPCNCEVIQVNIIQRHGARFPTETARLDIAYALQKLQSAQKYFDDRLLFLRDYEYNLGIGDLLPLGALESSMAGALQYERYSHLVDADRLPFVRTDSIVRVVESATNWSTGLSWASNRIYQPEPPLIIAEDLNNTLANNMCPNAKTNTAEADVWLSHFATPIVERLNDAAPGALLAGADIMSLMSLCSFETLAASPIRPSPFCALFDDTEFEDYEYYHDLTKYYNYGYGQELGRVQGVGYVNELLARLTGQPVRDQTQTNRTLDSSPATFPLNRTIYADFSHDNTMVMIYAALGLFAQQRPLDPHAPEPRRTWFLSRMAPFGGRMVTEKIECKTPTRGNAGMQATEHVRILVDDKVQPLEFCGAGADGMCGLDAFVESQAYARADGDGDFEKCFN</sequence>
<name>A0A166K8E1_9AGAM</name>
<dbReference type="GO" id="GO:0016158">
    <property type="term" value="F:inositol hexakisphosphate 3-phosphatase activity"/>
    <property type="evidence" value="ECO:0007669"/>
    <property type="project" value="UniProtKB-EC"/>
</dbReference>
<dbReference type="AlphaFoldDB" id="A0A166K8E1"/>
<reference evidence="18 19" key="1">
    <citation type="journal article" date="2016" name="Mol. Biol. Evol.">
        <title>Comparative Genomics of Early-Diverging Mushroom-Forming Fungi Provides Insights into the Origins of Lignocellulose Decay Capabilities.</title>
        <authorList>
            <person name="Nagy L.G."/>
            <person name="Riley R."/>
            <person name="Tritt A."/>
            <person name="Adam C."/>
            <person name="Daum C."/>
            <person name="Floudas D."/>
            <person name="Sun H."/>
            <person name="Yadav J.S."/>
            <person name="Pangilinan J."/>
            <person name="Larsson K.H."/>
            <person name="Matsuura K."/>
            <person name="Barry K."/>
            <person name="Labutti K."/>
            <person name="Kuo R."/>
            <person name="Ohm R.A."/>
            <person name="Bhattacharya S.S."/>
            <person name="Shirouzu T."/>
            <person name="Yoshinaga Y."/>
            <person name="Martin F.M."/>
            <person name="Grigoriev I.V."/>
            <person name="Hibbett D.S."/>
        </authorList>
    </citation>
    <scope>NUCLEOTIDE SEQUENCE [LARGE SCALE GENOMIC DNA]</scope>
    <source>
        <strain evidence="18 19">CBS 109695</strain>
    </source>
</reference>
<protein>
    <recommendedName>
        <fullName evidence="14">Phytase A</fullName>
    </recommendedName>
    <alternativeName>
        <fullName evidence="15">Histidine acid phosphatase phyA</fullName>
    </alternativeName>
    <alternativeName>
        <fullName evidence="8">Myo-inositol hexakisphosphate phosphohydrolase A</fullName>
    </alternativeName>
    <alternativeName>
        <fullName evidence="7">Myo-inositol-hexaphosphate 3-phosphohydrolase A</fullName>
    </alternativeName>
</protein>
<comment type="catalytic activity">
    <reaction evidence="12">
        <text>1D-myo-inositol 1,2,4,5,6-pentakisphosphate + H2O = 1D-myo-inositol 1,2,5,6-tetrakisphosphate + phosphate</text>
        <dbReference type="Rhea" id="RHEA:77115"/>
        <dbReference type="ChEBI" id="CHEBI:15377"/>
        <dbReference type="ChEBI" id="CHEBI:43474"/>
        <dbReference type="ChEBI" id="CHEBI:57798"/>
        <dbReference type="ChEBI" id="CHEBI:195535"/>
    </reaction>
    <physiologicalReaction direction="left-to-right" evidence="12">
        <dbReference type="Rhea" id="RHEA:77116"/>
    </physiologicalReaction>
</comment>
<feature type="active site" description="Proton donor" evidence="16">
    <location>
        <position position="347"/>
    </location>
</feature>